<dbReference type="EMBL" id="NNRL01000168">
    <property type="protein sequence ID" value="OYR07920.1"/>
    <property type="molecule type" value="Genomic_DNA"/>
</dbReference>
<comment type="caution">
    <text evidence="1">The sequence shown here is derived from an EMBL/GenBank/DDBJ whole genome shotgun (WGS) entry which is preliminary data.</text>
</comment>
<dbReference type="Proteomes" id="UP000216478">
    <property type="component" value="Unassembled WGS sequence"/>
</dbReference>
<organism evidence="1 2">
    <name type="scientific">Brucella grignonensis</name>
    <dbReference type="NCBI Taxonomy" id="94627"/>
    <lineage>
        <taxon>Bacteria</taxon>
        <taxon>Pseudomonadati</taxon>
        <taxon>Pseudomonadota</taxon>
        <taxon>Alphaproteobacteria</taxon>
        <taxon>Hyphomicrobiales</taxon>
        <taxon>Brucellaceae</taxon>
        <taxon>Brucella/Ochrobactrum group</taxon>
        <taxon>Brucella</taxon>
    </lineage>
</organism>
<evidence type="ECO:0000313" key="2">
    <source>
        <dbReference type="Proteomes" id="UP000216478"/>
    </source>
</evidence>
<proteinExistence type="predicted"/>
<accession>A0A256EZL7</accession>
<evidence type="ECO:0000313" key="1">
    <source>
        <dbReference type="EMBL" id="OYR07920.1"/>
    </source>
</evidence>
<protein>
    <submittedName>
        <fullName evidence="1">Capsule polysaccharide biosynthesis family protein</fullName>
    </submittedName>
</protein>
<gene>
    <name evidence="1" type="ORF">CEV33_3557</name>
</gene>
<name>A0A256EZL7_9HYPH</name>
<dbReference type="AlphaFoldDB" id="A0A256EZL7"/>
<keyword evidence="2" id="KW-1185">Reference proteome</keyword>
<sequence>MYLRSASFHTYPRGWPYNPGSWLSYSRCRYRIEASNALQEGMRSTGIKTTIGPKRKPSNADIAVIWSWKHPQIIAAARQDQRPLIVMERGFIQPRFEWVSLALNGFNNRGYFPPSADNGERWQRHFSHHLRPWKDRKGYALLIGQVPGDASLNGVDIKNWAQSRTDMLRRAGHTVVYRPHPLAETVAPEGAVCSRQDLKSDLSGAEFVITYSSTTAVEAVLEGIPVCVEDAGSVAYPMASHHIGEPLRRPDRTQWCHNLAWRQWSINELRNGTAWRHLLSGFFPL</sequence>
<reference evidence="1 2" key="1">
    <citation type="submission" date="2017-07" db="EMBL/GenBank/DDBJ databases">
        <title>Phylogenetic study on the rhizospheric bacterium Ochrobactrum sp. A44.</title>
        <authorList>
            <person name="Krzyzanowska D.M."/>
            <person name="Ossowicki A."/>
            <person name="Rajewska M."/>
            <person name="Maciag T."/>
            <person name="Kaczynski Z."/>
            <person name="Czerwicka M."/>
            <person name="Jafra S."/>
        </authorList>
    </citation>
    <scope>NUCLEOTIDE SEQUENCE [LARGE SCALE GENOMIC DNA]</scope>
    <source>
        <strain evidence="1 2">OgA9a</strain>
    </source>
</reference>